<dbReference type="EMBL" id="BLLK01000046">
    <property type="protein sequence ID" value="GFH53197.1"/>
    <property type="molecule type" value="Genomic_DNA"/>
</dbReference>
<feature type="region of interest" description="Disordered" evidence="1">
    <location>
        <begin position="388"/>
        <end position="409"/>
    </location>
</feature>
<evidence type="ECO:0000256" key="2">
    <source>
        <dbReference type="SAM" id="Phobius"/>
    </source>
</evidence>
<feature type="transmembrane region" description="Helical" evidence="2">
    <location>
        <begin position="91"/>
        <end position="110"/>
    </location>
</feature>
<sequence length="409" mass="46787">MELNPILNTVCTSLTCCGCILDYKANFDEETPPGDEQKANEEQQANNEKQKFAWVLAIWRLVLVGLGLFNFVMDGIFIYSLWTDDTTDIIYAYYMLGASLLSLFSEYVIWGPIINEDIRLIRNWMDRLDVLGVCFLSALICFWIEDVSTIYLFFKVEGVFDRKSIADMMNLFASIAAGCLGLVSLLILPFFISAGKFGVFNKELSCGKRCYNCFDCLGFYCLSSSQMTRQERKEHRQKSCGLFIVMIFAMIATAYPSYIAFFTIYLGRVSDVECIDSTWSFWSDDAQDRIVCDWLGDTSMCIHDDIRMNCRIFCNTCDEVFENSNDDIFNDNSPGGISDVLLILSVGLGVLWLIAGIMLRIKYCCRSAKDVQMEGDTKMQDRIDRWHGVERSQQMTERQEEKNPQTAEC</sequence>
<feature type="transmembrane region" description="Helical" evidence="2">
    <location>
        <begin position="242"/>
        <end position="266"/>
    </location>
</feature>
<feature type="transmembrane region" description="Helical" evidence="2">
    <location>
        <begin position="171"/>
        <end position="192"/>
    </location>
</feature>
<name>A0AAD3CW84_9STRA</name>
<evidence type="ECO:0000313" key="4">
    <source>
        <dbReference type="Proteomes" id="UP001054902"/>
    </source>
</evidence>
<keyword evidence="2" id="KW-1133">Transmembrane helix</keyword>
<evidence type="ECO:0000256" key="1">
    <source>
        <dbReference type="SAM" id="MobiDB-lite"/>
    </source>
</evidence>
<proteinExistence type="predicted"/>
<reference evidence="3 4" key="1">
    <citation type="journal article" date="2021" name="Sci. Rep.">
        <title>The genome of the diatom Chaetoceros tenuissimus carries an ancient integrated fragment of an extant virus.</title>
        <authorList>
            <person name="Hongo Y."/>
            <person name="Kimura K."/>
            <person name="Takaki Y."/>
            <person name="Yoshida Y."/>
            <person name="Baba S."/>
            <person name="Kobayashi G."/>
            <person name="Nagasaki K."/>
            <person name="Hano T."/>
            <person name="Tomaru Y."/>
        </authorList>
    </citation>
    <scope>NUCLEOTIDE SEQUENCE [LARGE SCALE GENOMIC DNA]</scope>
    <source>
        <strain evidence="3 4">NIES-3715</strain>
    </source>
</reference>
<gene>
    <name evidence="3" type="ORF">CTEN210_09673</name>
</gene>
<keyword evidence="2" id="KW-0812">Transmembrane</keyword>
<accession>A0AAD3CW84</accession>
<keyword evidence="2" id="KW-0472">Membrane</keyword>
<keyword evidence="4" id="KW-1185">Reference proteome</keyword>
<comment type="caution">
    <text evidence="3">The sequence shown here is derived from an EMBL/GenBank/DDBJ whole genome shotgun (WGS) entry which is preliminary data.</text>
</comment>
<organism evidence="3 4">
    <name type="scientific">Chaetoceros tenuissimus</name>
    <dbReference type="NCBI Taxonomy" id="426638"/>
    <lineage>
        <taxon>Eukaryota</taxon>
        <taxon>Sar</taxon>
        <taxon>Stramenopiles</taxon>
        <taxon>Ochrophyta</taxon>
        <taxon>Bacillariophyta</taxon>
        <taxon>Coscinodiscophyceae</taxon>
        <taxon>Chaetocerotophycidae</taxon>
        <taxon>Chaetocerotales</taxon>
        <taxon>Chaetocerotaceae</taxon>
        <taxon>Chaetoceros</taxon>
    </lineage>
</organism>
<dbReference type="Proteomes" id="UP001054902">
    <property type="component" value="Unassembled WGS sequence"/>
</dbReference>
<feature type="transmembrane region" description="Helical" evidence="2">
    <location>
        <begin position="340"/>
        <end position="359"/>
    </location>
</feature>
<dbReference type="AlphaFoldDB" id="A0AAD3CW84"/>
<feature type="transmembrane region" description="Helical" evidence="2">
    <location>
        <begin position="52"/>
        <end position="79"/>
    </location>
</feature>
<feature type="transmembrane region" description="Helical" evidence="2">
    <location>
        <begin position="130"/>
        <end position="151"/>
    </location>
</feature>
<protein>
    <submittedName>
        <fullName evidence="3">Uncharacterized protein</fullName>
    </submittedName>
</protein>
<evidence type="ECO:0000313" key="3">
    <source>
        <dbReference type="EMBL" id="GFH53197.1"/>
    </source>
</evidence>